<feature type="transmembrane region" description="Helical" evidence="8">
    <location>
        <begin position="207"/>
        <end position="227"/>
    </location>
</feature>
<evidence type="ECO:0000313" key="11">
    <source>
        <dbReference type="EMBL" id="MDJ1136407.1"/>
    </source>
</evidence>
<dbReference type="InterPro" id="IPR004869">
    <property type="entry name" value="MMPL_dom"/>
</dbReference>
<evidence type="ECO:0000256" key="4">
    <source>
        <dbReference type="ARBA" id="ARBA00022692"/>
    </source>
</evidence>
<feature type="transmembrane region" description="Helical" evidence="8">
    <location>
        <begin position="540"/>
        <end position="559"/>
    </location>
</feature>
<feature type="signal peptide" evidence="9">
    <location>
        <begin position="1"/>
        <end position="34"/>
    </location>
</feature>
<accession>A0ABT7A5R7</accession>
<organism evidence="11 12">
    <name type="scientific">Streptomyces iconiensis</name>
    <dbReference type="NCBI Taxonomy" id="1384038"/>
    <lineage>
        <taxon>Bacteria</taxon>
        <taxon>Bacillati</taxon>
        <taxon>Actinomycetota</taxon>
        <taxon>Actinomycetes</taxon>
        <taxon>Kitasatosporales</taxon>
        <taxon>Streptomycetaceae</taxon>
        <taxon>Streptomyces</taxon>
    </lineage>
</organism>
<evidence type="ECO:0000256" key="5">
    <source>
        <dbReference type="ARBA" id="ARBA00022989"/>
    </source>
</evidence>
<evidence type="ECO:0000256" key="2">
    <source>
        <dbReference type="ARBA" id="ARBA00010157"/>
    </source>
</evidence>
<dbReference type="Proteomes" id="UP001214441">
    <property type="component" value="Unassembled WGS sequence"/>
</dbReference>
<feature type="transmembrane region" description="Helical" evidence="8">
    <location>
        <begin position="683"/>
        <end position="708"/>
    </location>
</feature>
<evidence type="ECO:0000256" key="1">
    <source>
        <dbReference type="ARBA" id="ARBA00004651"/>
    </source>
</evidence>
<proteinExistence type="inferred from homology"/>
<feature type="transmembrane region" description="Helical" evidence="8">
    <location>
        <begin position="651"/>
        <end position="671"/>
    </location>
</feature>
<evidence type="ECO:0000256" key="6">
    <source>
        <dbReference type="ARBA" id="ARBA00023136"/>
    </source>
</evidence>
<sequence length="761" mass="78638">MATFLYKLGRLAFRRRRIVALMWVALLVAAGVGASTASSPPDDDFALPGTEAQKAFDVMEERFPDANAEGATARMVFRAPTGEKITATDNRAAVEKTIEELSGGQAAAVSDPFAKGSGAISADGSIAYSSATYKVPAQDITEKTREGIEDAAKAGRDAGLTVETGGDALLVEPEMGNAEIFGIAIAAIVLILTFGSLIAAGLPLITALIGVMIGISGIAALGATLGLSANTTTLAMMIGLAVGIDYALFIASRYRAELTEGRDREEAAGRAVGTAGSAVVFAGLTVVIALVGLSVVNIPVLTKMGMAAAGTVVIAVLVALTLVPAALGMAGKRIFGRRVRKANPETGVPAAAGAAGQRPKAGARWAAFVLRRPVLVLVTAVLALGALALPVSAMKLGLPDEGNQPADTTQRKAYDLLAGGGPGAEGSGGGFGPGFNGPLMLVADTRGAESPKEAVAEIQKRVKDVDGVVAVAPPVFNKGGDTATLTAMPKYGPSDSRTESVVQDIREQAGPVEDKTGAKLLVSGATAVAIDFSQVMNDALLPYLALVVGLAFVLLMLVFRSVLVPLKAALGFLLSVLAALGAVVAVFQWGWLASLIGVEQTGPIMSMMPIFMIGVIFGLAMDYEVFLVTRMREAYVHGESPGEAIMSGFRLGARVVTAAAVIMISVFAGFIGSSESMIKMMGFGLAIAILFDAFLVRMAIVPAVLALLGHKAWWLPRWLDRVLPNVDVEGERLRGHLEKTPAAPVPAPRAAEQEPETSGVR</sequence>
<dbReference type="PANTHER" id="PTHR33406:SF11">
    <property type="entry name" value="MEMBRANE PROTEIN SCO6666-RELATED"/>
    <property type="match status" value="1"/>
</dbReference>
<evidence type="ECO:0000256" key="9">
    <source>
        <dbReference type="SAM" id="SignalP"/>
    </source>
</evidence>
<evidence type="ECO:0000259" key="10">
    <source>
        <dbReference type="PROSITE" id="PS50156"/>
    </source>
</evidence>
<evidence type="ECO:0000256" key="3">
    <source>
        <dbReference type="ARBA" id="ARBA00022475"/>
    </source>
</evidence>
<dbReference type="SUPFAM" id="SSF82866">
    <property type="entry name" value="Multidrug efflux transporter AcrB transmembrane domain"/>
    <property type="match status" value="2"/>
</dbReference>
<feature type="transmembrane region" description="Helical" evidence="8">
    <location>
        <begin position="180"/>
        <end position="200"/>
    </location>
</feature>
<dbReference type="PROSITE" id="PS50156">
    <property type="entry name" value="SSD"/>
    <property type="match status" value="1"/>
</dbReference>
<feature type="chain" id="PRO_5045172396" evidence="9">
    <location>
        <begin position="35"/>
        <end position="761"/>
    </location>
</feature>
<name>A0ABT7A5R7_9ACTN</name>
<comment type="caution">
    <text evidence="11">The sequence shown here is derived from an EMBL/GenBank/DDBJ whole genome shotgun (WGS) entry which is preliminary data.</text>
</comment>
<dbReference type="PANTHER" id="PTHR33406">
    <property type="entry name" value="MEMBRANE PROTEIN MJ1562-RELATED"/>
    <property type="match status" value="1"/>
</dbReference>
<evidence type="ECO:0000256" key="7">
    <source>
        <dbReference type="SAM" id="MobiDB-lite"/>
    </source>
</evidence>
<feature type="domain" description="SSD" evidence="10">
    <location>
        <begin position="204"/>
        <end position="329"/>
    </location>
</feature>
<keyword evidence="5 8" id="KW-1133">Transmembrane helix</keyword>
<dbReference type="Pfam" id="PF03176">
    <property type="entry name" value="MMPL"/>
    <property type="match status" value="2"/>
</dbReference>
<dbReference type="InterPro" id="IPR050545">
    <property type="entry name" value="Mycobact_MmpL"/>
</dbReference>
<feature type="region of interest" description="Disordered" evidence="7">
    <location>
        <begin position="737"/>
        <end position="761"/>
    </location>
</feature>
<reference evidence="11 12" key="1">
    <citation type="submission" date="2023-05" db="EMBL/GenBank/DDBJ databases">
        <title>Streptantibioticus silvisoli sp. nov., acidotolerant actinomycetes 1 from pine litter.</title>
        <authorList>
            <person name="Swiecimska M."/>
            <person name="Golinska P."/>
            <person name="Sangal V."/>
            <person name="Wachnowicz B."/>
            <person name="Goodfellow M."/>
        </authorList>
    </citation>
    <scope>NUCLEOTIDE SEQUENCE [LARGE SCALE GENOMIC DNA]</scope>
    <source>
        <strain evidence="11 12">DSM 42109</strain>
    </source>
</reference>
<keyword evidence="4 8" id="KW-0812">Transmembrane</keyword>
<feature type="transmembrane region" description="Helical" evidence="8">
    <location>
        <begin position="571"/>
        <end position="592"/>
    </location>
</feature>
<keyword evidence="6 8" id="KW-0472">Membrane</keyword>
<feature type="transmembrane region" description="Helical" evidence="8">
    <location>
        <begin position="308"/>
        <end position="331"/>
    </location>
</feature>
<comment type="similarity">
    <text evidence="2">Belongs to the resistance-nodulation-cell division (RND) (TC 2.A.6) family. MmpL subfamily.</text>
</comment>
<protein>
    <submittedName>
        <fullName evidence="11">MMPL family transporter</fullName>
    </submittedName>
</protein>
<dbReference type="Gene3D" id="1.20.1640.10">
    <property type="entry name" value="Multidrug efflux transporter AcrB transmembrane domain"/>
    <property type="match status" value="2"/>
</dbReference>
<evidence type="ECO:0000313" key="12">
    <source>
        <dbReference type="Proteomes" id="UP001214441"/>
    </source>
</evidence>
<dbReference type="InterPro" id="IPR000731">
    <property type="entry name" value="SSD"/>
</dbReference>
<feature type="transmembrane region" description="Helical" evidence="8">
    <location>
        <begin position="272"/>
        <end position="296"/>
    </location>
</feature>
<evidence type="ECO:0000256" key="8">
    <source>
        <dbReference type="SAM" id="Phobius"/>
    </source>
</evidence>
<keyword evidence="9" id="KW-0732">Signal</keyword>
<feature type="transmembrane region" description="Helical" evidence="8">
    <location>
        <begin position="604"/>
        <end position="623"/>
    </location>
</feature>
<dbReference type="RefSeq" id="WP_274046912.1">
    <property type="nucleotide sequence ID" value="NZ_JANCPR020000040.1"/>
</dbReference>
<gene>
    <name evidence="11" type="ORF">NMN56_031570</name>
</gene>
<keyword evidence="3" id="KW-1003">Cell membrane</keyword>
<feature type="transmembrane region" description="Helical" evidence="8">
    <location>
        <begin position="233"/>
        <end position="251"/>
    </location>
</feature>
<feature type="transmembrane region" description="Helical" evidence="8">
    <location>
        <begin position="374"/>
        <end position="393"/>
    </location>
</feature>
<dbReference type="EMBL" id="JANCPR020000040">
    <property type="protein sequence ID" value="MDJ1136407.1"/>
    <property type="molecule type" value="Genomic_DNA"/>
</dbReference>
<comment type="subcellular location">
    <subcellularLocation>
        <location evidence="1">Cell membrane</location>
        <topology evidence="1">Multi-pass membrane protein</topology>
    </subcellularLocation>
</comment>
<keyword evidence="12" id="KW-1185">Reference proteome</keyword>